<dbReference type="AlphaFoldDB" id="A0A318M3F9"/>
<protein>
    <recommendedName>
        <fullName evidence="6">SLC26A/SulP transporter domain-containing protein</fullName>
    </recommendedName>
</protein>
<feature type="transmembrane region" description="Helical" evidence="5">
    <location>
        <begin position="81"/>
        <end position="102"/>
    </location>
</feature>
<accession>A0A318M3F9</accession>
<feature type="transmembrane region" description="Helical" evidence="5">
    <location>
        <begin position="57"/>
        <end position="74"/>
    </location>
</feature>
<comment type="caution">
    <text evidence="7">The sequence shown here is derived from an EMBL/GenBank/DDBJ whole genome shotgun (WGS) entry which is preliminary data.</text>
</comment>
<dbReference type="PANTHER" id="PTHR11814">
    <property type="entry name" value="SULFATE TRANSPORTER"/>
    <property type="match status" value="1"/>
</dbReference>
<keyword evidence="3 5" id="KW-1133">Transmembrane helix</keyword>
<sequence>MPNRAAAAVGGMPCGGSFSRSSMDRMSGPRTRWSGAFAGLAVLAFLPFAAVLRPLPLAVLGTIVIIAVVGLLRFHPLFRLWRLSLPQAVIAWSTFFATVLLAPRPPGSTLRC</sequence>
<reference evidence="7 8" key="1">
    <citation type="submission" date="2016-07" db="EMBL/GenBank/DDBJ databases">
        <title>Draft genome sequence of Prauserella sp. YIM 121212, isolated from alkaline soil.</title>
        <authorList>
            <person name="Ruckert C."/>
            <person name="Albersmeier A."/>
            <person name="Jiang C.-L."/>
            <person name="Jiang Y."/>
            <person name="Kalinowski J."/>
            <person name="Schneider O."/>
            <person name="Winkler A."/>
            <person name="Zotchev S.B."/>
        </authorList>
    </citation>
    <scope>NUCLEOTIDE SEQUENCE [LARGE SCALE GENOMIC DNA]</scope>
    <source>
        <strain evidence="7 8">YIM 121212</strain>
    </source>
</reference>
<evidence type="ECO:0000259" key="6">
    <source>
        <dbReference type="Pfam" id="PF00916"/>
    </source>
</evidence>
<evidence type="ECO:0000256" key="3">
    <source>
        <dbReference type="ARBA" id="ARBA00022989"/>
    </source>
</evidence>
<dbReference type="GO" id="GO:0016020">
    <property type="term" value="C:membrane"/>
    <property type="evidence" value="ECO:0007669"/>
    <property type="project" value="UniProtKB-SubCell"/>
</dbReference>
<name>A0A318M3F9_9PSEU</name>
<feature type="domain" description="SLC26A/SulP transporter" evidence="6">
    <location>
        <begin position="3"/>
        <end position="91"/>
    </location>
</feature>
<evidence type="ECO:0000256" key="5">
    <source>
        <dbReference type="SAM" id="Phobius"/>
    </source>
</evidence>
<evidence type="ECO:0000313" key="7">
    <source>
        <dbReference type="EMBL" id="PXY25523.1"/>
    </source>
</evidence>
<gene>
    <name evidence="7" type="ORF">BA062_25525</name>
</gene>
<keyword evidence="2 5" id="KW-0812">Transmembrane</keyword>
<keyword evidence="4 5" id="KW-0472">Membrane</keyword>
<dbReference type="GO" id="GO:0055085">
    <property type="term" value="P:transmembrane transport"/>
    <property type="evidence" value="ECO:0007669"/>
    <property type="project" value="InterPro"/>
</dbReference>
<keyword evidence="8" id="KW-1185">Reference proteome</keyword>
<evidence type="ECO:0000256" key="4">
    <source>
        <dbReference type="ARBA" id="ARBA00023136"/>
    </source>
</evidence>
<proteinExistence type="predicted"/>
<evidence type="ECO:0000313" key="8">
    <source>
        <dbReference type="Proteomes" id="UP000247892"/>
    </source>
</evidence>
<dbReference type="Pfam" id="PF00916">
    <property type="entry name" value="Sulfate_transp"/>
    <property type="match status" value="1"/>
</dbReference>
<dbReference type="InterPro" id="IPR011547">
    <property type="entry name" value="SLC26A/SulP_dom"/>
</dbReference>
<dbReference type="OrthoDB" id="9769739at2"/>
<dbReference type="Proteomes" id="UP000247892">
    <property type="component" value="Unassembled WGS sequence"/>
</dbReference>
<dbReference type="EMBL" id="MASU01000012">
    <property type="protein sequence ID" value="PXY25523.1"/>
    <property type="molecule type" value="Genomic_DNA"/>
</dbReference>
<evidence type="ECO:0000256" key="1">
    <source>
        <dbReference type="ARBA" id="ARBA00004141"/>
    </source>
</evidence>
<organism evidence="7 8">
    <name type="scientific">Prauserella flavalba</name>
    <dbReference type="NCBI Taxonomy" id="1477506"/>
    <lineage>
        <taxon>Bacteria</taxon>
        <taxon>Bacillati</taxon>
        <taxon>Actinomycetota</taxon>
        <taxon>Actinomycetes</taxon>
        <taxon>Pseudonocardiales</taxon>
        <taxon>Pseudonocardiaceae</taxon>
        <taxon>Prauserella</taxon>
    </lineage>
</organism>
<comment type="subcellular location">
    <subcellularLocation>
        <location evidence="1">Membrane</location>
        <topology evidence="1">Multi-pass membrane protein</topology>
    </subcellularLocation>
</comment>
<feature type="transmembrane region" description="Helical" evidence="5">
    <location>
        <begin position="33"/>
        <end position="51"/>
    </location>
</feature>
<dbReference type="InterPro" id="IPR001902">
    <property type="entry name" value="SLC26A/SulP_fam"/>
</dbReference>
<evidence type="ECO:0000256" key="2">
    <source>
        <dbReference type="ARBA" id="ARBA00022692"/>
    </source>
</evidence>